<keyword evidence="9" id="KW-0227">DNA damage</keyword>
<dbReference type="EC" id="2.3.2.27" evidence="5"/>
<reference evidence="22" key="1">
    <citation type="submission" date="2020-11" db="EMBL/GenBank/DDBJ databases">
        <authorList>
            <consortium name="DOE Joint Genome Institute"/>
            <person name="Ahrendt S."/>
            <person name="Riley R."/>
            <person name="Andreopoulos W."/>
            <person name="Labutti K."/>
            <person name="Pangilinan J."/>
            <person name="Ruiz-Duenas F.J."/>
            <person name="Barrasa J.M."/>
            <person name="Sanchez-Garcia M."/>
            <person name="Camarero S."/>
            <person name="Miyauchi S."/>
            <person name="Serrano A."/>
            <person name="Linde D."/>
            <person name="Babiker R."/>
            <person name="Drula E."/>
            <person name="Ayuso-Fernandez I."/>
            <person name="Pacheco R."/>
            <person name="Padilla G."/>
            <person name="Ferreira P."/>
            <person name="Barriuso J."/>
            <person name="Kellner H."/>
            <person name="Castanera R."/>
            <person name="Alfaro M."/>
            <person name="Ramirez L."/>
            <person name="Pisabarro A.G."/>
            <person name="Kuo A."/>
            <person name="Tritt A."/>
            <person name="Lipzen A."/>
            <person name="He G."/>
            <person name="Yan M."/>
            <person name="Ng V."/>
            <person name="Cullen D."/>
            <person name="Martin F."/>
            <person name="Rosso M.-N."/>
            <person name="Henrissat B."/>
            <person name="Hibbett D."/>
            <person name="Martinez A.T."/>
            <person name="Grigoriev I.V."/>
        </authorList>
    </citation>
    <scope>NUCLEOTIDE SEQUENCE</scope>
    <source>
        <strain evidence="22">AH 40177</strain>
    </source>
</reference>
<dbReference type="GO" id="GO:0006281">
    <property type="term" value="P:DNA repair"/>
    <property type="evidence" value="ECO:0007669"/>
    <property type="project" value="UniProtKB-KW"/>
</dbReference>
<dbReference type="Proteomes" id="UP000772434">
    <property type="component" value="Unassembled WGS sequence"/>
</dbReference>
<evidence type="ECO:0000256" key="13">
    <source>
        <dbReference type="ARBA" id="ARBA00023125"/>
    </source>
</evidence>
<dbReference type="PANTHER" id="PTHR14134">
    <property type="entry name" value="E3 UBIQUITIN-PROTEIN LIGASE RAD18"/>
    <property type="match status" value="1"/>
</dbReference>
<dbReference type="GO" id="GO:0006301">
    <property type="term" value="P:DNA damage tolerance"/>
    <property type="evidence" value="ECO:0007669"/>
    <property type="project" value="InterPro"/>
</dbReference>
<feature type="domain" description="RING-type" evidence="21">
    <location>
        <begin position="28"/>
        <end position="66"/>
    </location>
</feature>
<dbReference type="GO" id="GO:0006513">
    <property type="term" value="P:protein monoubiquitination"/>
    <property type="evidence" value="ECO:0007669"/>
    <property type="project" value="InterPro"/>
</dbReference>
<proteinExistence type="inferred from homology"/>
<dbReference type="InterPro" id="IPR017907">
    <property type="entry name" value="Znf_RING_CS"/>
</dbReference>
<comment type="caution">
    <text evidence="22">The sequence shown here is derived from an EMBL/GenBank/DDBJ whole genome shotgun (WGS) entry which is preliminary data.</text>
</comment>
<keyword evidence="23" id="KW-1185">Reference proteome</keyword>
<protein>
    <recommendedName>
        <fullName evidence="6">Postreplication repair E3 ubiquitin-protein ligase RAD18</fullName>
        <ecNumber evidence="5">2.3.2.27</ecNumber>
    </recommendedName>
    <alternativeName>
        <fullName evidence="17">Postreplication repair E3 ubiquitin-protein ligase rad18</fullName>
    </alternativeName>
    <alternativeName>
        <fullName evidence="16 18">RING-type E3 ubiquitin transferase RAD18</fullName>
    </alternativeName>
</protein>
<evidence type="ECO:0000256" key="15">
    <source>
        <dbReference type="ARBA" id="ARBA00023242"/>
    </source>
</evidence>
<keyword evidence="12" id="KW-0862">Zinc</keyword>
<evidence type="ECO:0000256" key="7">
    <source>
        <dbReference type="ARBA" id="ARBA00022679"/>
    </source>
</evidence>
<dbReference type="InterPro" id="IPR003034">
    <property type="entry name" value="SAP_dom"/>
</dbReference>
<dbReference type="InterPro" id="IPR013083">
    <property type="entry name" value="Znf_RING/FYVE/PHD"/>
</dbReference>
<evidence type="ECO:0000256" key="20">
    <source>
        <dbReference type="SAM" id="MobiDB-lite"/>
    </source>
</evidence>
<dbReference type="AlphaFoldDB" id="A0A9P5Q0L8"/>
<evidence type="ECO:0000256" key="3">
    <source>
        <dbReference type="ARBA" id="ARBA00004906"/>
    </source>
</evidence>
<dbReference type="InterPro" id="IPR039577">
    <property type="entry name" value="Rad18"/>
</dbReference>
<feature type="region of interest" description="Disordered" evidence="20">
    <location>
        <begin position="102"/>
        <end position="151"/>
    </location>
</feature>
<comment type="pathway">
    <text evidence="3">Protein modification; protein ubiquitination.</text>
</comment>
<keyword evidence="7" id="KW-0808">Transferase</keyword>
<dbReference type="Gene3D" id="3.30.40.10">
    <property type="entry name" value="Zinc/RING finger domain, C3HC4 (zinc finger)"/>
    <property type="match status" value="1"/>
</dbReference>
<evidence type="ECO:0000256" key="14">
    <source>
        <dbReference type="ARBA" id="ARBA00023204"/>
    </source>
</evidence>
<dbReference type="GO" id="GO:0008270">
    <property type="term" value="F:zinc ion binding"/>
    <property type="evidence" value="ECO:0007669"/>
    <property type="project" value="UniProtKB-KW"/>
</dbReference>
<evidence type="ECO:0000256" key="12">
    <source>
        <dbReference type="ARBA" id="ARBA00022833"/>
    </source>
</evidence>
<evidence type="ECO:0000256" key="1">
    <source>
        <dbReference type="ARBA" id="ARBA00000900"/>
    </source>
</evidence>
<comment type="catalytic activity">
    <reaction evidence="1">
        <text>S-ubiquitinyl-[E2 ubiquitin-conjugating enzyme]-L-cysteine + [acceptor protein]-L-lysine = [E2 ubiquitin-conjugating enzyme]-L-cysteine + N(6)-ubiquitinyl-[acceptor protein]-L-lysine.</text>
        <dbReference type="EC" id="2.3.2.27"/>
    </reaction>
</comment>
<evidence type="ECO:0000313" key="23">
    <source>
        <dbReference type="Proteomes" id="UP000772434"/>
    </source>
</evidence>
<evidence type="ECO:0000256" key="2">
    <source>
        <dbReference type="ARBA" id="ARBA00004123"/>
    </source>
</evidence>
<keyword evidence="13" id="KW-0238">DNA-binding</keyword>
<dbReference type="PANTHER" id="PTHR14134:SF2">
    <property type="entry name" value="E3 UBIQUITIN-PROTEIN LIGASE RAD18"/>
    <property type="match status" value="1"/>
</dbReference>
<evidence type="ECO:0000256" key="8">
    <source>
        <dbReference type="ARBA" id="ARBA00022723"/>
    </source>
</evidence>
<dbReference type="GO" id="GO:0005634">
    <property type="term" value="C:nucleus"/>
    <property type="evidence" value="ECO:0007669"/>
    <property type="project" value="UniProtKB-SubCell"/>
</dbReference>
<dbReference type="InterPro" id="IPR006642">
    <property type="entry name" value="Rad18_UBZ4"/>
</dbReference>
<keyword evidence="11" id="KW-0833">Ubl conjugation pathway</keyword>
<dbReference type="GO" id="GO:0061630">
    <property type="term" value="F:ubiquitin protein ligase activity"/>
    <property type="evidence" value="ECO:0007669"/>
    <property type="project" value="UniProtKB-EC"/>
</dbReference>
<evidence type="ECO:0000256" key="16">
    <source>
        <dbReference type="ARBA" id="ARBA00031783"/>
    </source>
</evidence>
<evidence type="ECO:0000256" key="18">
    <source>
        <dbReference type="ARBA" id="ARBA00082369"/>
    </source>
</evidence>
<keyword evidence="10 19" id="KW-0863">Zinc-finger</keyword>
<name>A0A9P5Q0L8_9AGAR</name>
<sequence length="356" mass="40721">MADVQDPSDFPEHAEAPGLRLLDSALRCTICSELFDGPVTLKCGHCFCSLCIRQSLIEKQECPACREEDTEFHLRRNTVMEEAVVAWRDCRPFLLQIMNQRRDVEQPRPSKKRRLNAHFEEPPSSEPSSEASTTFDIHHPTSNEDEPDKLVSCPSCSKRVKMTYINHHLDNGCKDAQHTPAPSSKAQWENILGSKSQVGKSPKKKKGKDRASSDEEDYPLPKKSYDTLKDKAIKELLQEHDLPITGDRKTLVVRHQRWVIIYNSNLDKARNLRKSIPALRRELRDWETLQKNRTKHNIDPVTHQIKQKAEFDKLVEAARPNKSSSSDQMSTPRPQRRNSSPSVENVILVDSDDDEG</sequence>
<evidence type="ECO:0000256" key="19">
    <source>
        <dbReference type="PROSITE-ProRule" id="PRU00175"/>
    </source>
</evidence>
<dbReference type="GO" id="GO:0003697">
    <property type="term" value="F:single-stranded DNA binding"/>
    <property type="evidence" value="ECO:0007669"/>
    <property type="project" value="InterPro"/>
</dbReference>
<dbReference type="SUPFAM" id="SSF57850">
    <property type="entry name" value="RING/U-box"/>
    <property type="match status" value="1"/>
</dbReference>
<feature type="region of interest" description="Disordered" evidence="20">
    <location>
        <begin position="192"/>
        <end position="223"/>
    </location>
</feature>
<organism evidence="22 23">
    <name type="scientific">Rhodocollybia butyracea</name>
    <dbReference type="NCBI Taxonomy" id="206335"/>
    <lineage>
        <taxon>Eukaryota</taxon>
        <taxon>Fungi</taxon>
        <taxon>Dikarya</taxon>
        <taxon>Basidiomycota</taxon>
        <taxon>Agaricomycotina</taxon>
        <taxon>Agaricomycetes</taxon>
        <taxon>Agaricomycetidae</taxon>
        <taxon>Agaricales</taxon>
        <taxon>Marasmiineae</taxon>
        <taxon>Omphalotaceae</taxon>
        <taxon>Rhodocollybia</taxon>
    </lineage>
</organism>
<keyword evidence="14" id="KW-0234">DNA repair</keyword>
<feature type="compositionally biased region" description="Basic and acidic residues" evidence="20">
    <location>
        <begin position="209"/>
        <end position="223"/>
    </location>
</feature>
<dbReference type="Pfam" id="PF13923">
    <property type="entry name" value="zf-C3HC4_2"/>
    <property type="match status" value="1"/>
</dbReference>
<evidence type="ECO:0000256" key="10">
    <source>
        <dbReference type="ARBA" id="ARBA00022771"/>
    </source>
</evidence>
<keyword evidence="15" id="KW-0539">Nucleus</keyword>
<dbReference type="SMART" id="SM00513">
    <property type="entry name" value="SAP"/>
    <property type="match status" value="1"/>
</dbReference>
<dbReference type="PROSITE" id="PS50089">
    <property type="entry name" value="ZF_RING_2"/>
    <property type="match status" value="1"/>
</dbReference>
<comment type="similarity">
    <text evidence="4">Belongs to the RAD18 family.</text>
</comment>
<feature type="compositionally biased region" description="Polar residues" evidence="20">
    <location>
        <begin position="321"/>
        <end position="343"/>
    </location>
</feature>
<dbReference type="EMBL" id="JADNRY010000021">
    <property type="protein sequence ID" value="KAF9072866.1"/>
    <property type="molecule type" value="Genomic_DNA"/>
</dbReference>
<dbReference type="SMART" id="SM00734">
    <property type="entry name" value="ZnF_Rad18"/>
    <property type="match status" value="1"/>
</dbReference>
<dbReference type="OrthoDB" id="9049620at2759"/>
<dbReference type="PROSITE" id="PS00518">
    <property type="entry name" value="ZF_RING_1"/>
    <property type="match status" value="1"/>
</dbReference>
<dbReference type="SMART" id="SM00184">
    <property type="entry name" value="RING"/>
    <property type="match status" value="1"/>
</dbReference>
<dbReference type="FunFam" id="3.30.40.10:FF:000172">
    <property type="entry name" value="E3 ubiquitin-protein ligase RAD18"/>
    <property type="match status" value="1"/>
</dbReference>
<dbReference type="InterPro" id="IPR001841">
    <property type="entry name" value="Znf_RING"/>
</dbReference>
<evidence type="ECO:0000256" key="11">
    <source>
        <dbReference type="ARBA" id="ARBA00022786"/>
    </source>
</evidence>
<evidence type="ECO:0000256" key="9">
    <source>
        <dbReference type="ARBA" id="ARBA00022763"/>
    </source>
</evidence>
<evidence type="ECO:0000256" key="17">
    <source>
        <dbReference type="ARBA" id="ARBA00074353"/>
    </source>
</evidence>
<accession>A0A9P5Q0L8</accession>
<evidence type="ECO:0000256" key="4">
    <source>
        <dbReference type="ARBA" id="ARBA00009506"/>
    </source>
</evidence>
<keyword evidence="8" id="KW-0479">Metal-binding</keyword>
<evidence type="ECO:0000259" key="21">
    <source>
        <dbReference type="PROSITE" id="PS50089"/>
    </source>
</evidence>
<evidence type="ECO:0000313" key="22">
    <source>
        <dbReference type="EMBL" id="KAF9072866.1"/>
    </source>
</evidence>
<dbReference type="GO" id="GO:0097505">
    <property type="term" value="C:Rad6-Rad18 complex"/>
    <property type="evidence" value="ECO:0007669"/>
    <property type="project" value="TreeGrafter"/>
</dbReference>
<feature type="region of interest" description="Disordered" evidence="20">
    <location>
        <begin position="316"/>
        <end position="356"/>
    </location>
</feature>
<evidence type="ECO:0000256" key="6">
    <source>
        <dbReference type="ARBA" id="ARBA00015551"/>
    </source>
</evidence>
<evidence type="ECO:0000256" key="5">
    <source>
        <dbReference type="ARBA" id="ARBA00012483"/>
    </source>
</evidence>
<comment type="subcellular location">
    <subcellularLocation>
        <location evidence="2">Nucleus</location>
    </subcellularLocation>
</comment>
<gene>
    <name evidence="22" type="ORF">BDP27DRAFT_1417643</name>
</gene>